<feature type="chain" id="PRO_5003973442" description="EGF-like domain-containing protein" evidence="1">
    <location>
        <begin position="20"/>
        <end position="470"/>
    </location>
</feature>
<feature type="domain" description="EGF-like" evidence="2">
    <location>
        <begin position="275"/>
        <end position="318"/>
    </location>
</feature>
<feature type="domain" description="EGF-like" evidence="2">
    <location>
        <begin position="53"/>
        <end position="106"/>
    </location>
</feature>
<feature type="domain" description="EGF-like" evidence="2">
    <location>
        <begin position="380"/>
        <end position="412"/>
    </location>
</feature>
<dbReference type="OMA" id="CEINGCT"/>
<evidence type="ECO:0000313" key="3">
    <source>
        <dbReference type="EMBL" id="ELP84008.1"/>
    </source>
</evidence>
<name>L7FJV7_ENTIV</name>
<dbReference type="PANTHER" id="PTHR45756">
    <property type="entry name" value="PALMITOYLTRANSFERASE"/>
    <property type="match status" value="1"/>
</dbReference>
<dbReference type="SMART" id="SM00181">
    <property type="entry name" value="EGF"/>
    <property type="match status" value="6"/>
</dbReference>
<protein>
    <recommendedName>
        <fullName evidence="2">EGF-like domain-containing protein</fullName>
    </recommendedName>
</protein>
<dbReference type="Gene3D" id="2.10.220.10">
    <property type="entry name" value="Hormone Receptor, Insulin-like Growth Factor Receptor 1, Chain A, domain 2"/>
    <property type="match status" value="1"/>
</dbReference>
<keyword evidence="1" id="KW-0732">Signal</keyword>
<dbReference type="InterPro" id="IPR053215">
    <property type="entry name" value="TKL_Ser/Thr_kinase"/>
</dbReference>
<dbReference type="AlphaFoldDB" id="L7FJV7"/>
<dbReference type="SMART" id="SM00261">
    <property type="entry name" value="FU"/>
    <property type="match status" value="4"/>
</dbReference>
<dbReference type="InterPro" id="IPR006212">
    <property type="entry name" value="Furin_repeat"/>
</dbReference>
<accession>L7FJV7</accession>
<dbReference type="RefSeq" id="XP_004183354.1">
    <property type="nucleotide sequence ID" value="XM_004183306.1"/>
</dbReference>
<dbReference type="PANTHER" id="PTHR45756:SF1">
    <property type="entry name" value="PROTEIN KINASE DOMAIN CONTAINING PROTEIN"/>
    <property type="match status" value="1"/>
</dbReference>
<gene>
    <name evidence="3" type="ORF">EIN_345940</name>
</gene>
<dbReference type="KEGG" id="eiv:EIN_345940"/>
<dbReference type="InterPro" id="IPR009030">
    <property type="entry name" value="Growth_fac_rcpt_cys_sf"/>
</dbReference>
<dbReference type="Proteomes" id="UP000014680">
    <property type="component" value="Unassembled WGS sequence"/>
</dbReference>
<dbReference type="VEuPathDB" id="AmoebaDB:EIN_345940"/>
<feature type="domain" description="EGF-like" evidence="2">
    <location>
        <begin position="107"/>
        <end position="138"/>
    </location>
</feature>
<dbReference type="SUPFAM" id="SSF57184">
    <property type="entry name" value="Growth factor receptor domain"/>
    <property type="match status" value="3"/>
</dbReference>
<feature type="domain" description="EGF-like" evidence="2">
    <location>
        <begin position="348"/>
        <end position="379"/>
    </location>
</feature>
<evidence type="ECO:0000256" key="1">
    <source>
        <dbReference type="SAM" id="SignalP"/>
    </source>
</evidence>
<dbReference type="GeneID" id="14882988"/>
<sequence>MYFFALISAVFSIDLSCDTFQCNKCEEGKCVNCEDGYLLQDGKCLFGDYVMKHCKTFKNNKCFRCYNGYHIYHGKCIKNELACKEYHKGHCKVCHKGYTLQDDICKKCEINGCTDCDGNIKECKWCNHEFILSNNTCIQTIIGCDTYVNPLFAKSPCLECRDIYFLENGTCQKMDFPNCMSVTKGKTCGMCYDPYTLNSDGLCAKTVERVPDYSNFNRYVRCEMLKLKIPECTKCPQNEFLSNKSGEFKCEKCSEESKTTCEGRDFDSCRQCNDDCSFVEGKCALTHCHEHSLLYDSVPSKCIRCKKGFIMKDIEFCVESDGCETLEGEKCVQCKTEFYLGEDYKCHPCDEKCKGCTHNSTTCTSCVDDYTIRAARSCELCSDKACAFCEENKGICTQCYSGYTLNEFGQCESSCFESDGKECTSCRDLYDDRYKFYKPVNGKCLRYSEVLKLREKEATSECVGETCTTH</sequence>
<dbReference type="InterPro" id="IPR000742">
    <property type="entry name" value="EGF"/>
</dbReference>
<feature type="domain" description="EGF-like" evidence="2">
    <location>
        <begin position="16"/>
        <end position="45"/>
    </location>
</feature>
<evidence type="ECO:0000259" key="2">
    <source>
        <dbReference type="SMART" id="SM00181"/>
    </source>
</evidence>
<dbReference type="EMBL" id="KB207186">
    <property type="protein sequence ID" value="ELP84008.1"/>
    <property type="molecule type" value="Genomic_DNA"/>
</dbReference>
<reference evidence="3 4" key="1">
    <citation type="submission" date="2012-10" db="EMBL/GenBank/DDBJ databases">
        <authorList>
            <person name="Zafar N."/>
            <person name="Inman J."/>
            <person name="Hall N."/>
            <person name="Lorenzi H."/>
            <person name="Caler E."/>
        </authorList>
    </citation>
    <scope>NUCLEOTIDE SEQUENCE [LARGE SCALE GENOMIC DNA]</scope>
    <source>
        <strain evidence="3 4">IP1</strain>
    </source>
</reference>
<organism evidence="3 4">
    <name type="scientific">Entamoeba invadens IP1</name>
    <dbReference type="NCBI Taxonomy" id="370355"/>
    <lineage>
        <taxon>Eukaryota</taxon>
        <taxon>Amoebozoa</taxon>
        <taxon>Evosea</taxon>
        <taxon>Archamoebae</taxon>
        <taxon>Mastigamoebida</taxon>
        <taxon>Entamoebidae</taxon>
        <taxon>Entamoeba</taxon>
    </lineage>
</organism>
<keyword evidence="4" id="KW-1185">Reference proteome</keyword>
<feature type="signal peptide" evidence="1">
    <location>
        <begin position="1"/>
        <end position="19"/>
    </location>
</feature>
<proteinExistence type="predicted"/>
<dbReference type="OrthoDB" id="300641at2759"/>
<evidence type="ECO:0000313" key="4">
    <source>
        <dbReference type="Proteomes" id="UP000014680"/>
    </source>
</evidence>